<dbReference type="SUPFAM" id="SSF52218">
    <property type="entry name" value="Flavoproteins"/>
    <property type="match status" value="1"/>
</dbReference>
<evidence type="ECO:0000313" key="6">
    <source>
        <dbReference type="EMBL" id="GLR18406.1"/>
    </source>
</evidence>
<keyword evidence="7" id="KW-1185">Reference proteome</keyword>
<dbReference type="InterPro" id="IPR029039">
    <property type="entry name" value="Flavoprotein-like_sf"/>
</dbReference>
<evidence type="ECO:0000256" key="2">
    <source>
        <dbReference type="ARBA" id="ARBA00022630"/>
    </source>
</evidence>
<dbReference type="PANTHER" id="PTHR43408">
    <property type="entry name" value="FMN REDUCTASE (NADPH)"/>
    <property type="match status" value="1"/>
</dbReference>
<dbReference type="RefSeq" id="WP_235293771.1">
    <property type="nucleotide sequence ID" value="NZ_BSOH01000020.1"/>
</dbReference>
<comment type="similarity">
    <text evidence="1">Belongs to the SsuE family.</text>
</comment>
<comment type="caution">
    <text evidence="6">The sequence shown here is derived from an EMBL/GenBank/DDBJ whole genome shotgun (WGS) entry which is preliminary data.</text>
</comment>
<dbReference type="PANTHER" id="PTHR43408:SF2">
    <property type="entry name" value="FMN REDUCTASE (NADPH)"/>
    <property type="match status" value="1"/>
</dbReference>
<dbReference type="InterPro" id="IPR005025">
    <property type="entry name" value="FMN_Rdtase-like_dom"/>
</dbReference>
<feature type="domain" description="NADPH-dependent FMN reductase-like" evidence="5">
    <location>
        <begin position="2"/>
        <end position="144"/>
    </location>
</feature>
<accession>A0AA37SPM8</accession>
<dbReference type="AlphaFoldDB" id="A0AA37SPM8"/>
<name>A0AA37SPM8_9BACT</name>
<dbReference type="Proteomes" id="UP001156666">
    <property type="component" value="Unassembled WGS sequence"/>
</dbReference>
<dbReference type="Pfam" id="PF03358">
    <property type="entry name" value="FMN_red"/>
    <property type="match status" value="1"/>
</dbReference>
<dbReference type="GO" id="GO:0016491">
    <property type="term" value="F:oxidoreductase activity"/>
    <property type="evidence" value="ECO:0007669"/>
    <property type="project" value="UniProtKB-KW"/>
</dbReference>
<sequence length="180" mass="20513">MITVIAGTNRKGSRTKQVAERYFELISKYSDEEIKFLALEDLSEDFMHSLMYISEHQNNDLAEKQDEFFTPADKLVFVVPEYNGSFPGIFKLFIDAISIRNYKENFQGKKVALIGVASGRGGNLRGMDHLTTSLNYLKMNIFPNRLPIALIEKVMDEFGQFTEPALIKELDSHAQGFISF</sequence>
<reference evidence="6" key="2">
    <citation type="submission" date="2023-01" db="EMBL/GenBank/DDBJ databases">
        <title>Draft genome sequence of Portibacter lacus strain NBRC 108769.</title>
        <authorList>
            <person name="Sun Q."/>
            <person name="Mori K."/>
        </authorList>
    </citation>
    <scope>NUCLEOTIDE SEQUENCE</scope>
    <source>
        <strain evidence="6">NBRC 108769</strain>
    </source>
</reference>
<keyword evidence="3" id="KW-0288">FMN</keyword>
<dbReference type="EMBL" id="BSOH01000020">
    <property type="protein sequence ID" value="GLR18406.1"/>
    <property type="molecule type" value="Genomic_DNA"/>
</dbReference>
<protein>
    <recommendedName>
        <fullName evidence="5">NADPH-dependent FMN reductase-like domain-containing protein</fullName>
    </recommendedName>
</protein>
<proteinExistence type="inferred from homology"/>
<evidence type="ECO:0000259" key="5">
    <source>
        <dbReference type="Pfam" id="PF03358"/>
    </source>
</evidence>
<keyword evidence="4" id="KW-0560">Oxidoreductase</keyword>
<keyword evidence="2" id="KW-0285">Flavoprotein</keyword>
<reference evidence="6" key="1">
    <citation type="journal article" date="2014" name="Int. J. Syst. Evol. Microbiol.">
        <title>Complete genome sequence of Corynebacterium casei LMG S-19264T (=DSM 44701T), isolated from a smear-ripened cheese.</title>
        <authorList>
            <consortium name="US DOE Joint Genome Institute (JGI-PGF)"/>
            <person name="Walter F."/>
            <person name="Albersmeier A."/>
            <person name="Kalinowski J."/>
            <person name="Ruckert C."/>
        </authorList>
    </citation>
    <scope>NUCLEOTIDE SEQUENCE</scope>
    <source>
        <strain evidence="6">NBRC 108769</strain>
    </source>
</reference>
<dbReference type="InterPro" id="IPR051814">
    <property type="entry name" value="NAD(P)H-dep_FMN_reductase"/>
</dbReference>
<dbReference type="Gene3D" id="3.40.50.360">
    <property type="match status" value="1"/>
</dbReference>
<organism evidence="6 7">
    <name type="scientific">Portibacter lacus</name>
    <dbReference type="NCBI Taxonomy" id="1099794"/>
    <lineage>
        <taxon>Bacteria</taxon>
        <taxon>Pseudomonadati</taxon>
        <taxon>Bacteroidota</taxon>
        <taxon>Saprospiria</taxon>
        <taxon>Saprospirales</taxon>
        <taxon>Haliscomenobacteraceae</taxon>
        <taxon>Portibacter</taxon>
    </lineage>
</organism>
<evidence type="ECO:0000256" key="4">
    <source>
        <dbReference type="ARBA" id="ARBA00023002"/>
    </source>
</evidence>
<evidence type="ECO:0000256" key="3">
    <source>
        <dbReference type="ARBA" id="ARBA00022643"/>
    </source>
</evidence>
<evidence type="ECO:0000256" key="1">
    <source>
        <dbReference type="ARBA" id="ARBA00005990"/>
    </source>
</evidence>
<evidence type="ECO:0000313" key="7">
    <source>
        <dbReference type="Proteomes" id="UP001156666"/>
    </source>
</evidence>
<gene>
    <name evidence="6" type="ORF">GCM10007940_30220</name>
</gene>